<organism evidence="4 5">
    <name type="scientific">Subtercola boreus</name>
    <dbReference type="NCBI Taxonomy" id="120213"/>
    <lineage>
        <taxon>Bacteria</taxon>
        <taxon>Bacillati</taxon>
        <taxon>Actinomycetota</taxon>
        <taxon>Actinomycetes</taxon>
        <taxon>Micrococcales</taxon>
        <taxon>Microbacteriaceae</taxon>
        <taxon>Subtercola</taxon>
    </lineage>
</organism>
<reference evidence="4 5" key="1">
    <citation type="submission" date="2017-04" db="EMBL/GenBank/DDBJ databases">
        <title>Comparative genome analysis of Subtercola boreus.</title>
        <authorList>
            <person name="Cho Y.-J."/>
            <person name="Cho A."/>
            <person name="Kim O.-S."/>
            <person name="Lee J.-I."/>
        </authorList>
    </citation>
    <scope>NUCLEOTIDE SEQUENCE [LARGE SCALE GENOMIC DNA]</scope>
    <source>
        <strain evidence="4 5">K300</strain>
    </source>
</reference>
<dbReference type="RefSeq" id="WP_116414449.1">
    <property type="nucleotide sequence ID" value="NZ_NBWZ01000001.1"/>
</dbReference>
<evidence type="ECO:0000313" key="5">
    <source>
        <dbReference type="Proteomes" id="UP000256486"/>
    </source>
</evidence>
<gene>
    <name evidence="4" type="ORF">B7R54_07305</name>
</gene>
<dbReference type="InterPro" id="IPR000182">
    <property type="entry name" value="GNAT_dom"/>
</dbReference>
<dbReference type="SUPFAM" id="SSF55729">
    <property type="entry name" value="Acyl-CoA N-acyltransferases (Nat)"/>
    <property type="match status" value="1"/>
</dbReference>
<comment type="caution">
    <text evidence="4">The sequence shown here is derived from an EMBL/GenBank/DDBJ whole genome shotgun (WGS) entry which is preliminary data.</text>
</comment>
<dbReference type="PROSITE" id="PS51186">
    <property type="entry name" value="GNAT"/>
    <property type="match status" value="1"/>
</dbReference>
<dbReference type="Gene3D" id="3.40.630.30">
    <property type="match status" value="1"/>
</dbReference>
<evidence type="ECO:0000256" key="2">
    <source>
        <dbReference type="SAM" id="MobiDB-lite"/>
    </source>
</evidence>
<accession>A0A3E0VHR9</accession>
<dbReference type="Proteomes" id="UP000256486">
    <property type="component" value="Unassembled WGS sequence"/>
</dbReference>
<dbReference type="CDD" id="cd04301">
    <property type="entry name" value="NAT_SF"/>
    <property type="match status" value="1"/>
</dbReference>
<dbReference type="PANTHER" id="PTHR13947:SF37">
    <property type="entry name" value="LD18367P"/>
    <property type="match status" value="1"/>
</dbReference>
<dbReference type="OrthoDB" id="273614at2"/>
<protein>
    <recommendedName>
        <fullName evidence="3">N-acetyltransferase domain-containing protein</fullName>
    </recommendedName>
</protein>
<dbReference type="GO" id="GO:0008080">
    <property type="term" value="F:N-acetyltransferase activity"/>
    <property type="evidence" value="ECO:0007669"/>
    <property type="project" value="InterPro"/>
</dbReference>
<dbReference type="InterPro" id="IPR016181">
    <property type="entry name" value="Acyl_CoA_acyltransferase"/>
</dbReference>
<feature type="region of interest" description="Disordered" evidence="2">
    <location>
        <begin position="180"/>
        <end position="271"/>
    </location>
</feature>
<evidence type="ECO:0000259" key="3">
    <source>
        <dbReference type="PROSITE" id="PS51186"/>
    </source>
</evidence>
<feature type="domain" description="N-acetyltransferase" evidence="3">
    <location>
        <begin position="7"/>
        <end position="172"/>
    </location>
</feature>
<dbReference type="PANTHER" id="PTHR13947">
    <property type="entry name" value="GNAT FAMILY N-ACETYLTRANSFERASE"/>
    <property type="match status" value="1"/>
</dbReference>
<keyword evidence="5" id="KW-1185">Reference proteome</keyword>
<sequence length="271" mass="27685">MTDTSTLLVRPAETHEYATVGELTARAFAAGPYGHLPKSAERNTFERDAGARAAGGALLVAVTAEGEIVGSSTLMRANSPFARVAEAGEAEIRLLSVDPDRQGSGAGVALVAASIEEARRWGARAVVLDTGSLNVRAQRLYERSGFTRIVDRSPAGGVGAGVEAFVYTYGLDGAAGTPDTDAAPFASAGGPASQSPTASPVRDAAPTPARDVQSSAEIPVQDAAPTPARDVQSSAEIPVQDAAPTHMRDVQSSAEIPGQDAAPTHVQDVSA</sequence>
<dbReference type="EMBL" id="NBWZ01000001">
    <property type="protein sequence ID" value="RFA09053.1"/>
    <property type="molecule type" value="Genomic_DNA"/>
</dbReference>
<dbReference type="InterPro" id="IPR050769">
    <property type="entry name" value="NAT_camello-type"/>
</dbReference>
<evidence type="ECO:0000313" key="4">
    <source>
        <dbReference type="EMBL" id="RFA09053.1"/>
    </source>
</evidence>
<feature type="compositionally biased region" description="Low complexity" evidence="2">
    <location>
        <begin position="180"/>
        <end position="200"/>
    </location>
</feature>
<evidence type="ECO:0000256" key="1">
    <source>
        <dbReference type="ARBA" id="ARBA00022679"/>
    </source>
</evidence>
<dbReference type="Pfam" id="PF00583">
    <property type="entry name" value="Acetyltransf_1"/>
    <property type="match status" value="1"/>
</dbReference>
<dbReference type="AlphaFoldDB" id="A0A3E0VHR9"/>
<name>A0A3E0VHR9_9MICO</name>
<keyword evidence="1" id="KW-0808">Transferase</keyword>
<proteinExistence type="predicted"/>